<dbReference type="AlphaFoldDB" id="A0A085FZ14"/>
<sequence length="73" mass="8259">MKKDPDCEKGRNVTISSVRHDEVSARQLEEILRDNPLYKPSAVLRGAILALYEMSPKQRLDVIIKAASHARDD</sequence>
<dbReference type="eggNOG" id="ENOG502ZQH2">
    <property type="taxonomic scope" value="Bacteria"/>
</dbReference>
<reference evidence="1 2" key="1">
    <citation type="submission" date="2014-05" db="EMBL/GenBank/DDBJ databases">
        <title>ATOL: Assembling a taxonomically balanced genome-scale reconstruction of the evolutionary history of the Enterobacteriaceae.</title>
        <authorList>
            <person name="Plunkett G.III."/>
            <person name="Neeno-Eckwall E.C."/>
            <person name="Glasner J.D."/>
            <person name="Perna N.T."/>
        </authorList>
    </citation>
    <scope>NUCLEOTIDE SEQUENCE [LARGE SCALE GENOMIC DNA]</scope>
    <source>
        <strain evidence="1 2">ATCC 33320</strain>
    </source>
</reference>
<evidence type="ECO:0000313" key="1">
    <source>
        <dbReference type="EMBL" id="KFC76709.1"/>
    </source>
</evidence>
<keyword evidence="2" id="KW-1185">Reference proteome</keyword>
<protein>
    <submittedName>
        <fullName evidence="1">Uncharacterized protein</fullName>
    </submittedName>
</protein>
<name>A0A085FZ14_9ENTR</name>
<dbReference type="RefSeq" id="WP_034500159.1">
    <property type="nucleotide sequence ID" value="NZ_JMPI01000076.1"/>
</dbReference>
<accession>A0A085FZ14</accession>
<comment type="caution">
    <text evidence="1">The sequence shown here is derived from an EMBL/GenBank/DDBJ whole genome shotgun (WGS) entry which is preliminary data.</text>
</comment>
<dbReference type="Proteomes" id="UP000028653">
    <property type="component" value="Unassembled WGS sequence"/>
</dbReference>
<gene>
    <name evidence="1" type="ORF">GBAG_4344</name>
</gene>
<evidence type="ECO:0000313" key="2">
    <source>
        <dbReference type="Proteomes" id="UP000028653"/>
    </source>
</evidence>
<organism evidence="1 2">
    <name type="scientific">Buttiauxella agrestis ATCC 33320</name>
    <dbReference type="NCBI Taxonomy" id="1006004"/>
    <lineage>
        <taxon>Bacteria</taxon>
        <taxon>Pseudomonadati</taxon>
        <taxon>Pseudomonadota</taxon>
        <taxon>Gammaproteobacteria</taxon>
        <taxon>Enterobacterales</taxon>
        <taxon>Enterobacteriaceae</taxon>
        <taxon>Buttiauxella</taxon>
    </lineage>
</organism>
<dbReference type="STRING" id="1006004.GBAG_4344"/>
<dbReference type="OrthoDB" id="6609998at2"/>
<dbReference type="EMBL" id="JMPI01000076">
    <property type="protein sequence ID" value="KFC76709.1"/>
    <property type="molecule type" value="Genomic_DNA"/>
</dbReference>
<proteinExistence type="predicted"/>